<feature type="binding site" evidence="10">
    <location>
        <begin position="10"/>
        <end position="15"/>
    </location>
    <ligand>
        <name>substrate</name>
    </ligand>
</feature>
<accession>U7D9Z9</accession>
<keyword evidence="4 10" id="KW-0808">Transferase</keyword>
<dbReference type="GO" id="GO:0052381">
    <property type="term" value="F:tRNA dimethylallyltransferase activity"/>
    <property type="evidence" value="ECO:0007669"/>
    <property type="project" value="UniProtKB-UniRule"/>
</dbReference>
<proteinExistence type="inferred from homology"/>
<feature type="site" description="Interaction with substrate tRNA" evidence="10">
    <location>
        <position position="121"/>
    </location>
</feature>
<dbReference type="SUPFAM" id="SSF52540">
    <property type="entry name" value="P-loop containing nucleoside triphosphate hydrolases"/>
    <property type="match status" value="1"/>
</dbReference>
<name>U7D9Z9_9BACT</name>
<keyword evidence="5 10" id="KW-0819">tRNA processing</keyword>
<feature type="binding site" evidence="10">
    <location>
        <begin position="8"/>
        <end position="15"/>
    </location>
    <ligand>
        <name>ATP</name>
        <dbReference type="ChEBI" id="CHEBI:30616"/>
    </ligand>
</feature>
<dbReference type="PANTHER" id="PTHR11088:SF60">
    <property type="entry name" value="TRNA DIMETHYLALLYLTRANSFERASE"/>
    <property type="match status" value="1"/>
</dbReference>
<evidence type="ECO:0000256" key="12">
    <source>
        <dbReference type="RuleBase" id="RU003784"/>
    </source>
</evidence>
<evidence type="ECO:0000256" key="1">
    <source>
        <dbReference type="ARBA" id="ARBA00001946"/>
    </source>
</evidence>
<dbReference type="GO" id="GO:0006400">
    <property type="term" value="P:tRNA modification"/>
    <property type="evidence" value="ECO:0007669"/>
    <property type="project" value="TreeGrafter"/>
</dbReference>
<evidence type="ECO:0000256" key="9">
    <source>
        <dbReference type="ARBA" id="ARBA00049563"/>
    </source>
</evidence>
<dbReference type="EC" id="2.5.1.75" evidence="10"/>
<dbReference type="PATRIC" id="fig|1313304.3.peg.564"/>
<dbReference type="AlphaFoldDB" id="U7D9Z9"/>
<dbReference type="EMBL" id="ASJR01000004">
    <property type="protein sequence ID" value="ERP38817.1"/>
    <property type="molecule type" value="Genomic_DNA"/>
</dbReference>
<feature type="site" description="Interaction with substrate tRNA" evidence="10">
    <location>
        <position position="99"/>
    </location>
</feature>
<evidence type="ECO:0000313" key="14">
    <source>
        <dbReference type="EMBL" id="ERP38817.1"/>
    </source>
</evidence>
<organism evidence="14 15">
    <name type="scientific">Chitinivibrio alkaliphilus ACht1</name>
    <dbReference type="NCBI Taxonomy" id="1313304"/>
    <lineage>
        <taxon>Bacteria</taxon>
        <taxon>Pseudomonadati</taxon>
        <taxon>Fibrobacterota</taxon>
        <taxon>Chitinivibrionia</taxon>
        <taxon>Chitinivibrionales</taxon>
        <taxon>Chitinivibrionaceae</taxon>
        <taxon>Chitinivibrio</taxon>
    </lineage>
</organism>
<evidence type="ECO:0000256" key="10">
    <source>
        <dbReference type="HAMAP-Rule" id="MF_00185"/>
    </source>
</evidence>
<evidence type="ECO:0000256" key="2">
    <source>
        <dbReference type="ARBA" id="ARBA00003213"/>
    </source>
</evidence>
<keyword evidence="15" id="KW-1185">Reference proteome</keyword>
<evidence type="ECO:0000256" key="8">
    <source>
        <dbReference type="ARBA" id="ARBA00022842"/>
    </source>
</evidence>
<dbReference type="NCBIfam" id="TIGR00174">
    <property type="entry name" value="miaA"/>
    <property type="match status" value="1"/>
</dbReference>
<dbReference type="PANTHER" id="PTHR11088">
    <property type="entry name" value="TRNA DIMETHYLALLYLTRANSFERASE"/>
    <property type="match status" value="1"/>
</dbReference>
<evidence type="ECO:0000256" key="13">
    <source>
        <dbReference type="RuleBase" id="RU003785"/>
    </source>
</evidence>
<keyword evidence="6 10" id="KW-0547">Nucleotide-binding</keyword>
<evidence type="ECO:0000256" key="3">
    <source>
        <dbReference type="ARBA" id="ARBA00005842"/>
    </source>
</evidence>
<evidence type="ECO:0000313" key="15">
    <source>
        <dbReference type="Proteomes" id="UP000017148"/>
    </source>
</evidence>
<dbReference type="RefSeq" id="WP_022636116.1">
    <property type="nucleotide sequence ID" value="NZ_ASJR01000004.1"/>
</dbReference>
<comment type="subunit">
    <text evidence="10">Monomer.</text>
</comment>
<dbReference type="InterPro" id="IPR039657">
    <property type="entry name" value="Dimethylallyltransferase"/>
</dbReference>
<evidence type="ECO:0000256" key="6">
    <source>
        <dbReference type="ARBA" id="ARBA00022741"/>
    </source>
</evidence>
<evidence type="ECO:0000256" key="7">
    <source>
        <dbReference type="ARBA" id="ARBA00022840"/>
    </source>
</evidence>
<comment type="similarity">
    <text evidence="3 10 13">Belongs to the IPP transferase family.</text>
</comment>
<comment type="caution">
    <text evidence="14">The sequence shown here is derived from an EMBL/GenBank/DDBJ whole genome shotgun (WGS) entry which is preliminary data.</text>
</comment>
<protein>
    <recommendedName>
        <fullName evidence="10">tRNA dimethylallyltransferase</fullName>
        <ecNumber evidence="10">2.5.1.75</ecNumber>
    </recommendedName>
    <alternativeName>
        <fullName evidence="10">Dimethylallyl diphosphate:tRNA dimethylallyltransferase</fullName>
        <shortName evidence="10">DMAPP:tRNA dimethylallyltransferase</shortName>
        <shortName evidence="10">DMATase</shortName>
    </alternativeName>
    <alternativeName>
        <fullName evidence="10">Isopentenyl-diphosphate:tRNA isopentenyltransferase</fullName>
        <shortName evidence="10">IPP transferase</shortName>
        <shortName evidence="10">IPPT</shortName>
        <shortName evidence="10">IPTase</shortName>
    </alternativeName>
</protein>
<evidence type="ECO:0000256" key="4">
    <source>
        <dbReference type="ARBA" id="ARBA00022679"/>
    </source>
</evidence>
<comment type="catalytic activity">
    <reaction evidence="9 10 11">
        <text>adenosine(37) in tRNA + dimethylallyl diphosphate = N(6)-dimethylallyladenosine(37) in tRNA + diphosphate</text>
        <dbReference type="Rhea" id="RHEA:26482"/>
        <dbReference type="Rhea" id="RHEA-COMP:10162"/>
        <dbReference type="Rhea" id="RHEA-COMP:10375"/>
        <dbReference type="ChEBI" id="CHEBI:33019"/>
        <dbReference type="ChEBI" id="CHEBI:57623"/>
        <dbReference type="ChEBI" id="CHEBI:74411"/>
        <dbReference type="ChEBI" id="CHEBI:74415"/>
        <dbReference type="EC" id="2.5.1.75"/>
    </reaction>
</comment>
<keyword evidence="7 10" id="KW-0067">ATP-binding</keyword>
<dbReference type="GO" id="GO:0005524">
    <property type="term" value="F:ATP binding"/>
    <property type="evidence" value="ECO:0007669"/>
    <property type="project" value="UniProtKB-UniRule"/>
</dbReference>
<evidence type="ECO:0000256" key="11">
    <source>
        <dbReference type="RuleBase" id="RU003783"/>
    </source>
</evidence>
<gene>
    <name evidence="10" type="primary">miaA</name>
    <name evidence="14" type="ORF">CALK_0589</name>
</gene>
<evidence type="ECO:0000256" key="5">
    <source>
        <dbReference type="ARBA" id="ARBA00022694"/>
    </source>
</evidence>
<dbReference type="STRING" id="1313304.CALK_0589"/>
<keyword evidence="8 10" id="KW-0460">Magnesium</keyword>
<dbReference type="Gene3D" id="3.40.50.300">
    <property type="entry name" value="P-loop containing nucleotide triphosphate hydrolases"/>
    <property type="match status" value="1"/>
</dbReference>
<comment type="function">
    <text evidence="2 10 12">Catalyzes the transfer of a dimethylallyl group onto the adenine at position 37 in tRNAs that read codons beginning with uridine, leading to the formation of N6-(dimethylallyl)adenosine (i(6)A).</text>
</comment>
<comment type="cofactor">
    <cofactor evidence="1 10">
        <name>Mg(2+)</name>
        <dbReference type="ChEBI" id="CHEBI:18420"/>
    </cofactor>
</comment>
<dbReference type="Gene3D" id="1.10.20.140">
    <property type="match status" value="1"/>
</dbReference>
<feature type="region of interest" description="Interaction with substrate tRNA" evidence="10">
    <location>
        <begin position="33"/>
        <end position="36"/>
    </location>
</feature>
<sequence>MKIPVVLGPTAVGKSGFALEVAEKIQGEIVSCDSRQVYRFMDIGTAKPSLQEQKRVPHHLLDCVDPSHEYSAVQWAEAAQQALDDICSRGRIPVICGGSFFYYQVLAEGGRGMSQKNETFRRECHAREQQSPGVLYADLQREDPRRAENIHPHDIYRTIRALEARYYPADRVNESVGGDHEFVPLVLTRPRAELYERINTRVVMMKFHGLIEEFSALLAQGYGESTPGLKSVGYKELFNYIHGKCSLDDALSTIQRNTRRYAKRQLTWIRNKLSSNYVFRADQTCSMEETVLRLVHGKYEKE</sequence>
<reference evidence="14 15" key="1">
    <citation type="journal article" date="2013" name="Environ. Microbiol.">
        <title>Genome analysis of Chitinivibrio alkaliphilus gen. nov., sp. nov., a novel extremely haloalkaliphilic anaerobic chitinolytic bacterium from the candidate phylum Termite Group 3.</title>
        <authorList>
            <person name="Sorokin D.Y."/>
            <person name="Gumerov V.M."/>
            <person name="Rakitin A.L."/>
            <person name="Beletsky A.V."/>
            <person name="Damste J.S."/>
            <person name="Muyzer G."/>
            <person name="Mardanov A.V."/>
            <person name="Ravin N.V."/>
        </authorList>
    </citation>
    <scope>NUCLEOTIDE SEQUENCE [LARGE SCALE GENOMIC DNA]</scope>
    <source>
        <strain evidence="14 15">ACht1</strain>
    </source>
</reference>
<dbReference type="Pfam" id="PF01715">
    <property type="entry name" value="IPPT"/>
    <property type="match status" value="1"/>
</dbReference>
<dbReference type="OrthoDB" id="9776390at2"/>
<dbReference type="InterPro" id="IPR027417">
    <property type="entry name" value="P-loop_NTPase"/>
</dbReference>
<dbReference type="InterPro" id="IPR018022">
    <property type="entry name" value="IPT"/>
</dbReference>
<comment type="caution">
    <text evidence="10">Lacks conserved residue(s) required for the propagation of feature annotation.</text>
</comment>
<dbReference type="HAMAP" id="MF_00185">
    <property type="entry name" value="IPP_trans"/>
    <property type="match status" value="1"/>
</dbReference>
<dbReference type="Proteomes" id="UP000017148">
    <property type="component" value="Unassembled WGS sequence"/>
</dbReference>
<dbReference type="eggNOG" id="COG0324">
    <property type="taxonomic scope" value="Bacteria"/>
</dbReference>